<organism evidence="3 4">
    <name type="scientific">Parasutterella muris</name>
    <dbReference type="NCBI Taxonomy" id="2565572"/>
    <lineage>
        <taxon>Bacteria</taxon>
        <taxon>Pseudomonadati</taxon>
        <taxon>Pseudomonadota</taxon>
        <taxon>Betaproteobacteria</taxon>
        <taxon>Burkholderiales</taxon>
        <taxon>Sutterellaceae</taxon>
        <taxon>Parasutterella</taxon>
    </lineage>
</organism>
<proteinExistence type="predicted"/>
<comment type="caution">
    <text evidence="3">The sequence shown here is derived from an EMBL/GenBank/DDBJ whole genome shotgun (WGS) entry which is preliminary data.</text>
</comment>
<dbReference type="AlphaFoldDB" id="A0A6L6YIT7"/>
<evidence type="ECO:0000313" key="4">
    <source>
        <dbReference type="Proteomes" id="UP000472580"/>
    </source>
</evidence>
<dbReference type="OrthoDB" id="9808881at2"/>
<accession>A0A6L6YIT7</accession>
<dbReference type="PANTHER" id="PTHR35562">
    <property type="entry name" value="DNA ENDONUCLEASE SMRA-RELATED"/>
    <property type="match status" value="1"/>
</dbReference>
<feature type="region of interest" description="Disordered" evidence="1">
    <location>
        <begin position="23"/>
        <end position="48"/>
    </location>
</feature>
<reference evidence="3 4" key="1">
    <citation type="submission" date="2019-12" db="EMBL/GenBank/DDBJ databases">
        <title>Microbes associate with the intestines of laboratory mice.</title>
        <authorList>
            <person name="Navarre W."/>
            <person name="Wong E."/>
        </authorList>
    </citation>
    <scope>NUCLEOTIDE SEQUENCE [LARGE SCALE GENOMIC DNA]</scope>
    <source>
        <strain evidence="3 4">NM82_D38</strain>
    </source>
</reference>
<keyword evidence="4" id="KW-1185">Reference proteome</keyword>
<sequence>MAGSKESFASLLGLKETLRIQSEERAKAAAEEEKRKKERQAKAHEFENAMKKLGVKPVKLHNDVVHHEKAKPDPYPRQTKLDNEAVLTDSLSDHINADLYLDSDERLSYRAKNMAPDIPKKLRAGTWSIKGSLDLHGYTSDEARALLSVFITEQMKAGHRAVRIIHGQGFGSFQKKPVLKERVPGWLIQKKEVLAFVEAPSFDGGAGALYVLLAPL</sequence>
<dbReference type="Proteomes" id="UP000472580">
    <property type="component" value="Unassembled WGS sequence"/>
</dbReference>
<dbReference type="RefSeq" id="WP_160336038.1">
    <property type="nucleotide sequence ID" value="NZ_CALPCR010000031.1"/>
</dbReference>
<dbReference type="InterPro" id="IPR036063">
    <property type="entry name" value="Smr_dom_sf"/>
</dbReference>
<evidence type="ECO:0000256" key="1">
    <source>
        <dbReference type="SAM" id="MobiDB-lite"/>
    </source>
</evidence>
<dbReference type="PANTHER" id="PTHR35562:SF2">
    <property type="entry name" value="DNA ENDONUCLEASE SMRA-RELATED"/>
    <property type="match status" value="1"/>
</dbReference>
<dbReference type="PROSITE" id="PS50828">
    <property type="entry name" value="SMR"/>
    <property type="match status" value="1"/>
</dbReference>
<dbReference type="Gene3D" id="3.30.1370.110">
    <property type="match status" value="1"/>
</dbReference>
<dbReference type="SUPFAM" id="SSF160443">
    <property type="entry name" value="SMR domain-like"/>
    <property type="match status" value="1"/>
</dbReference>
<feature type="domain" description="Smr" evidence="2">
    <location>
        <begin position="133"/>
        <end position="214"/>
    </location>
</feature>
<dbReference type="InterPro" id="IPR002625">
    <property type="entry name" value="Smr_dom"/>
</dbReference>
<name>A0A6L6YIT7_9BURK</name>
<dbReference type="Pfam" id="PF01713">
    <property type="entry name" value="Smr"/>
    <property type="match status" value="1"/>
</dbReference>
<dbReference type="EMBL" id="WSRP01000038">
    <property type="protein sequence ID" value="MVX57620.1"/>
    <property type="molecule type" value="Genomic_DNA"/>
</dbReference>
<dbReference type="SMART" id="SM00463">
    <property type="entry name" value="SMR"/>
    <property type="match status" value="1"/>
</dbReference>
<evidence type="ECO:0000259" key="2">
    <source>
        <dbReference type="PROSITE" id="PS50828"/>
    </source>
</evidence>
<gene>
    <name evidence="3" type="ORF">E5987_10505</name>
</gene>
<protein>
    <submittedName>
        <fullName evidence="3">DNA mismatch repair protein MutS</fullName>
    </submittedName>
</protein>
<evidence type="ECO:0000313" key="3">
    <source>
        <dbReference type="EMBL" id="MVX57620.1"/>
    </source>
</evidence>